<gene>
    <name evidence="2" type="ORF">BCR37DRAFT_391301</name>
</gene>
<protein>
    <recommendedName>
        <fullName evidence="1">NAD(P)-binding domain-containing protein</fullName>
    </recommendedName>
</protein>
<comment type="caution">
    <text evidence="2">The sequence shown here is derived from an EMBL/GenBank/DDBJ whole genome shotgun (WGS) entry which is preliminary data.</text>
</comment>
<proteinExistence type="predicted"/>
<feature type="domain" description="NAD(P)-binding" evidence="1">
    <location>
        <begin position="6"/>
        <end position="185"/>
    </location>
</feature>
<dbReference type="PANTHER" id="PTHR47129:SF1">
    <property type="entry name" value="NMRA-LIKE DOMAIN-CONTAINING PROTEIN"/>
    <property type="match status" value="1"/>
</dbReference>
<dbReference type="GeneID" id="63787588"/>
<dbReference type="Pfam" id="PF13460">
    <property type="entry name" value="NAD_binding_10"/>
    <property type="match status" value="1"/>
</dbReference>
<reference evidence="2 3" key="1">
    <citation type="submission" date="2016-07" db="EMBL/GenBank/DDBJ databases">
        <title>Pervasive Adenine N6-methylation of Active Genes in Fungi.</title>
        <authorList>
            <consortium name="DOE Joint Genome Institute"/>
            <person name="Mondo S.J."/>
            <person name="Dannebaum R.O."/>
            <person name="Kuo R.C."/>
            <person name="Labutti K."/>
            <person name="Haridas S."/>
            <person name="Kuo A."/>
            <person name="Salamov A."/>
            <person name="Ahrendt S.R."/>
            <person name="Lipzen A."/>
            <person name="Sullivan W."/>
            <person name="Andreopoulos W.B."/>
            <person name="Clum A."/>
            <person name="Lindquist E."/>
            <person name="Daum C."/>
            <person name="Ramamoorthy G.K."/>
            <person name="Gryganskyi A."/>
            <person name="Culley D."/>
            <person name="Magnuson J.K."/>
            <person name="James T.Y."/>
            <person name="O'Malley M.A."/>
            <person name="Stajich J.E."/>
            <person name="Spatafora J.W."/>
            <person name="Visel A."/>
            <person name="Grigoriev I.V."/>
        </authorList>
    </citation>
    <scope>NUCLEOTIDE SEQUENCE [LARGE SCALE GENOMIC DNA]</scope>
    <source>
        <strain evidence="2 3">12-1054</strain>
    </source>
</reference>
<evidence type="ECO:0000313" key="3">
    <source>
        <dbReference type="Proteomes" id="UP000193685"/>
    </source>
</evidence>
<dbReference type="InterPro" id="IPR052718">
    <property type="entry name" value="NmrA-type_oxidoreductase"/>
</dbReference>
<dbReference type="OrthoDB" id="419598at2759"/>
<evidence type="ECO:0000313" key="2">
    <source>
        <dbReference type="EMBL" id="ORY85527.1"/>
    </source>
</evidence>
<dbReference type="RefSeq" id="XP_040727009.1">
    <property type="nucleotide sequence ID" value="XM_040870989.1"/>
</dbReference>
<accession>A0A1Y2FPK0</accession>
<dbReference type="InterPro" id="IPR016040">
    <property type="entry name" value="NAD(P)-bd_dom"/>
</dbReference>
<keyword evidence="3" id="KW-1185">Reference proteome</keyword>
<dbReference type="Gene3D" id="3.40.50.720">
    <property type="entry name" value="NAD(P)-binding Rossmann-like Domain"/>
    <property type="match status" value="1"/>
</dbReference>
<dbReference type="Proteomes" id="UP000193685">
    <property type="component" value="Unassembled WGS sequence"/>
</dbReference>
<sequence length="280" mass="30798">MIGITGATGALSSAVLTHLSKGERPLRLLARNTEKAAANFHALKPRGPFDVKYCDYQDKEACVEALKGIETVLFVSAGESPDRVQHHKSFIDAMCDAGVKSVIYTSFRGAAPDAVFHLARDHYWTEEYMKSQKSLNYILLRNAFYQDVLPDFTIQGAIRGPGGSGRLSPVARQDVASVIVKLLDDVHPHIGKTYNLTGPEELTFSQIATMLGADYVEETMEEARDSRKAPGVEDWLIEAWISTYTAVRDGEESGLTDDVERITGQPATTMQAFLALRGEK</sequence>
<dbReference type="InterPro" id="IPR036291">
    <property type="entry name" value="NAD(P)-bd_dom_sf"/>
</dbReference>
<evidence type="ECO:0000259" key="1">
    <source>
        <dbReference type="Pfam" id="PF13460"/>
    </source>
</evidence>
<name>A0A1Y2FPK0_PROLT</name>
<dbReference type="PANTHER" id="PTHR47129">
    <property type="entry name" value="QUINONE OXIDOREDUCTASE 2"/>
    <property type="match status" value="1"/>
</dbReference>
<dbReference type="EMBL" id="MCFI01000004">
    <property type="protein sequence ID" value="ORY85527.1"/>
    <property type="molecule type" value="Genomic_DNA"/>
</dbReference>
<dbReference type="AlphaFoldDB" id="A0A1Y2FPK0"/>
<dbReference type="SUPFAM" id="SSF51735">
    <property type="entry name" value="NAD(P)-binding Rossmann-fold domains"/>
    <property type="match status" value="1"/>
</dbReference>
<dbReference type="Gene3D" id="3.90.25.10">
    <property type="entry name" value="UDP-galactose 4-epimerase, domain 1"/>
    <property type="match status" value="1"/>
</dbReference>
<dbReference type="OMA" id="RDHWHTE"/>
<dbReference type="CDD" id="cd05269">
    <property type="entry name" value="TMR_SDR_a"/>
    <property type="match status" value="1"/>
</dbReference>
<dbReference type="STRING" id="56484.A0A1Y2FPK0"/>
<organism evidence="2 3">
    <name type="scientific">Protomyces lactucae-debilis</name>
    <dbReference type="NCBI Taxonomy" id="2754530"/>
    <lineage>
        <taxon>Eukaryota</taxon>
        <taxon>Fungi</taxon>
        <taxon>Dikarya</taxon>
        <taxon>Ascomycota</taxon>
        <taxon>Taphrinomycotina</taxon>
        <taxon>Taphrinomycetes</taxon>
        <taxon>Taphrinales</taxon>
        <taxon>Protomycetaceae</taxon>
        <taxon>Protomyces</taxon>
    </lineage>
</organism>